<dbReference type="PANTHER" id="PTHR43872:SF1">
    <property type="entry name" value="MONOOXYGENASE, PUTATIVE (AFU_ORTHOLOGUE AFUA_8G02570)-RELATED"/>
    <property type="match status" value="1"/>
</dbReference>
<sequence length="530" mass="58812">MSTEHFDVLILGAGLSGIGAACHLTRECPGKSYAILEGRDAIGGTWDLFRYPGIRSDSDMYTLGYSFKPWTNPKVIADGPSIRDYINETADEYNVRPNIRFGHHILGANWCSETARWTVQTRRTSDDELVEFSAGFVIACTGYYKYANGYTPEFPGREQFKGQIIHPQLWPEDLDYTGKRVVIIGSGATAVTLVPSMTDKAAHVTMLQRSPSYVATVPLEDPISVQLRRFLPEKLVYRLARTRNVALQMLVYRLSKSRPGMMRRLLLKQVQWQLGKDYDMSHFSPSYNPWDERLCAVPNGDLFKVLKKGKASVVTDQIETFNETGIKLKSGQQLDADIIITATGLELELLGGAEIRVDDKPFDLSQATAYKALMLSDLPNAAMIFGYTNASWTLKADISCEYICRLLKHMDETGTRICVPRAPGDLVERPFLDMQSGYVQRAQHKFPKQGDRAPWKLKQNYAFDLAMLRYSKLNDGSVEFTNPKPVAKPAAKASAKPSAKKAPAKAKAAKKNAAAKGTTGKAKGATQASA</sequence>
<feature type="region of interest" description="Disordered" evidence="7">
    <location>
        <begin position="481"/>
        <end position="530"/>
    </location>
</feature>
<proteinExistence type="inferred from homology"/>
<evidence type="ECO:0000256" key="6">
    <source>
        <dbReference type="ARBA" id="ARBA00023033"/>
    </source>
</evidence>
<feature type="compositionally biased region" description="Basic residues" evidence="7">
    <location>
        <begin position="498"/>
        <end position="510"/>
    </location>
</feature>
<dbReference type="EMBL" id="JALKII010000006">
    <property type="protein sequence ID" value="MCK0538129.1"/>
    <property type="molecule type" value="Genomic_DNA"/>
</dbReference>
<keyword evidence="6" id="KW-0503">Monooxygenase</keyword>
<dbReference type="RefSeq" id="WP_246952444.1">
    <property type="nucleotide sequence ID" value="NZ_JALKII010000006.1"/>
</dbReference>
<dbReference type="Proteomes" id="UP001165524">
    <property type="component" value="Unassembled WGS sequence"/>
</dbReference>
<comment type="caution">
    <text evidence="8">The sequence shown here is derived from an EMBL/GenBank/DDBJ whole genome shotgun (WGS) entry which is preliminary data.</text>
</comment>
<evidence type="ECO:0000313" key="9">
    <source>
        <dbReference type="Proteomes" id="UP001165524"/>
    </source>
</evidence>
<keyword evidence="4" id="KW-0274">FAD</keyword>
<evidence type="ECO:0000256" key="7">
    <source>
        <dbReference type="SAM" id="MobiDB-lite"/>
    </source>
</evidence>
<evidence type="ECO:0000256" key="2">
    <source>
        <dbReference type="ARBA" id="ARBA00010139"/>
    </source>
</evidence>
<dbReference type="InterPro" id="IPR051820">
    <property type="entry name" value="FAD-binding_MO"/>
</dbReference>
<protein>
    <submittedName>
        <fullName evidence="8">NAD(P)/FAD-dependent oxidoreductase</fullName>
    </submittedName>
</protein>
<evidence type="ECO:0000256" key="4">
    <source>
        <dbReference type="ARBA" id="ARBA00022827"/>
    </source>
</evidence>
<evidence type="ECO:0000256" key="5">
    <source>
        <dbReference type="ARBA" id="ARBA00023002"/>
    </source>
</evidence>
<keyword evidence="3" id="KW-0285">Flavoprotein</keyword>
<dbReference type="InterPro" id="IPR036188">
    <property type="entry name" value="FAD/NAD-bd_sf"/>
</dbReference>
<dbReference type="PANTHER" id="PTHR43872">
    <property type="entry name" value="MONOOXYGENASE, PUTATIVE (AFU_ORTHOLOGUE AFUA_8G02570)-RELATED"/>
    <property type="match status" value="1"/>
</dbReference>
<keyword evidence="5" id="KW-0560">Oxidoreductase</keyword>
<reference evidence="8" key="1">
    <citation type="submission" date="2022-04" db="EMBL/GenBank/DDBJ databases">
        <title>Alcanivorax sp. CY1518 draft genome sequence.</title>
        <authorList>
            <person name="Zhao G."/>
            <person name="An M."/>
        </authorList>
    </citation>
    <scope>NUCLEOTIDE SEQUENCE</scope>
    <source>
        <strain evidence="8">CY1518</strain>
    </source>
</reference>
<organism evidence="8 9">
    <name type="scientific">Alcanivorax quisquiliarum</name>
    <dbReference type="NCBI Taxonomy" id="2933565"/>
    <lineage>
        <taxon>Bacteria</taxon>
        <taxon>Pseudomonadati</taxon>
        <taxon>Pseudomonadota</taxon>
        <taxon>Gammaproteobacteria</taxon>
        <taxon>Oceanospirillales</taxon>
        <taxon>Alcanivoracaceae</taxon>
        <taxon>Alcanivorax</taxon>
    </lineage>
</organism>
<dbReference type="Pfam" id="PF00743">
    <property type="entry name" value="FMO-like"/>
    <property type="match status" value="1"/>
</dbReference>
<gene>
    <name evidence="8" type="ORF">MU846_10445</name>
</gene>
<accession>A0ABT0E8J6</accession>
<keyword evidence="9" id="KW-1185">Reference proteome</keyword>
<evidence type="ECO:0000313" key="8">
    <source>
        <dbReference type="EMBL" id="MCK0538129.1"/>
    </source>
</evidence>
<feature type="compositionally biased region" description="Low complexity" evidence="7">
    <location>
        <begin position="511"/>
        <end position="530"/>
    </location>
</feature>
<comment type="similarity">
    <text evidence="2">Belongs to the FAD-binding monooxygenase family.</text>
</comment>
<evidence type="ECO:0000256" key="3">
    <source>
        <dbReference type="ARBA" id="ARBA00022630"/>
    </source>
</evidence>
<dbReference type="InterPro" id="IPR020946">
    <property type="entry name" value="Flavin_mOase-like"/>
</dbReference>
<dbReference type="SUPFAM" id="SSF51905">
    <property type="entry name" value="FAD/NAD(P)-binding domain"/>
    <property type="match status" value="1"/>
</dbReference>
<name>A0ABT0E8J6_9GAMM</name>
<evidence type="ECO:0000256" key="1">
    <source>
        <dbReference type="ARBA" id="ARBA00001974"/>
    </source>
</evidence>
<dbReference type="Gene3D" id="3.50.50.60">
    <property type="entry name" value="FAD/NAD(P)-binding domain"/>
    <property type="match status" value="3"/>
</dbReference>
<comment type="cofactor">
    <cofactor evidence="1">
        <name>FAD</name>
        <dbReference type="ChEBI" id="CHEBI:57692"/>
    </cofactor>
</comment>
<feature type="compositionally biased region" description="Low complexity" evidence="7">
    <location>
        <begin position="487"/>
        <end position="497"/>
    </location>
</feature>
<dbReference type="Pfam" id="PF13450">
    <property type="entry name" value="NAD_binding_8"/>
    <property type="match status" value="1"/>
</dbReference>